<proteinExistence type="predicted"/>
<comment type="caution">
    <text evidence="6">The sequence shown here is derived from an EMBL/GenBank/DDBJ whole genome shotgun (WGS) entry which is preliminary data.</text>
</comment>
<protein>
    <recommendedName>
        <fullName evidence="5">HTH tetR-type domain-containing protein</fullName>
    </recommendedName>
</protein>
<feature type="domain" description="HTH tetR-type" evidence="5">
    <location>
        <begin position="17"/>
        <end position="77"/>
    </location>
</feature>
<name>A0ABQ1HSK7_9GAMM</name>
<evidence type="ECO:0000313" key="6">
    <source>
        <dbReference type="EMBL" id="GGA87778.1"/>
    </source>
</evidence>
<dbReference type="PANTHER" id="PTHR30055:SF234">
    <property type="entry name" value="HTH-TYPE TRANSCRIPTIONAL REGULATOR BETI"/>
    <property type="match status" value="1"/>
</dbReference>
<dbReference type="SUPFAM" id="SSF46689">
    <property type="entry name" value="Homeodomain-like"/>
    <property type="match status" value="1"/>
</dbReference>
<gene>
    <name evidence="6" type="ORF">GCM10011521_27740</name>
</gene>
<dbReference type="PANTHER" id="PTHR30055">
    <property type="entry name" value="HTH-TYPE TRANSCRIPTIONAL REGULATOR RUTR"/>
    <property type="match status" value="1"/>
</dbReference>
<accession>A0ABQ1HSK7</accession>
<evidence type="ECO:0000256" key="3">
    <source>
        <dbReference type="ARBA" id="ARBA00023163"/>
    </source>
</evidence>
<keyword evidence="2 4" id="KW-0238">DNA-binding</keyword>
<dbReference type="InterPro" id="IPR009057">
    <property type="entry name" value="Homeodomain-like_sf"/>
</dbReference>
<dbReference type="InterPro" id="IPR050109">
    <property type="entry name" value="HTH-type_TetR-like_transc_reg"/>
</dbReference>
<evidence type="ECO:0000256" key="1">
    <source>
        <dbReference type="ARBA" id="ARBA00023015"/>
    </source>
</evidence>
<keyword evidence="3" id="KW-0804">Transcription</keyword>
<dbReference type="EMBL" id="BMKC01000004">
    <property type="protein sequence ID" value="GGA87778.1"/>
    <property type="molecule type" value="Genomic_DNA"/>
</dbReference>
<dbReference type="PROSITE" id="PS50977">
    <property type="entry name" value="HTH_TETR_2"/>
    <property type="match status" value="1"/>
</dbReference>
<evidence type="ECO:0000259" key="5">
    <source>
        <dbReference type="PROSITE" id="PS50977"/>
    </source>
</evidence>
<organism evidence="6 7">
    <name type="scientific">Arenimonas soli</name>
    <dbReference type="NCBI Taxonomy" id="2269504"/>
    <lineage>
        <taxon>Bacteria</taxon>
        <taxon>Pseudomonadati</taxon>
        <taxon>Pseudomonadota</taxon>
        <taxon>Gammaproteobacteria</taxon>
        <taxon>Lysobacterales</taxon>
        <taxon>Lysobacteraceae</taxon>
        <taxon>Arenimonas</taxon>
    </lineage>
</organism>
<reference evidence="7" key="1">
    <citation type="journal article" date="2019" name="Int. J. Syst. Evol. Microbiol.">
        <title>The Global Catalogue of Microorganisms (GCM) 10K type strain sequencing project: providing services to taxonomists for standard genome sequencing and annotation.</title>
        <authorList>
            <consortium name="The Broad Institute Genomics Platform"/>
            <consortium name="The Broad Institute Genome Sequencing Center for Infectious Disease"/>
            <person name="Wu L."/>
            <person name="Ma J."/>
        </authorList>
    </citation>
    <scope>NUCLEOTIDE SEQUENCE [LARGE SCALE GENOMIC DNA]</scope>
    <source>
        <strain evidence="7">CGMCC 1.15905</strain>
    </source>
</reference>
<keyword evidence="7" id="KW-1185">Reference proteome</keyword>
<evidence type="ECO:0000313" key="7">
    <source>
        <dbReference type="Proteomes" id="UP000623419"/>
    </source>
</evidence>
<evidence type="ECO:0000256" key="2">
    <source>
        <dbReference type="ARBA" id="ARBA00023125"/>
    </source>
</evidence>
<dbReference type="Pfam" id="PF00440">
    <property type="entry name" value="TetR_N"/>
    <property type="match status" value="1"/>
</dbReference>
<dbReference type="Proteomes" id="UP000623419">
    <property type="component" value="Unassembled WGS sequence"/>
</dbReference>
<evidence type="ECO:0000256" key="4">
    <source>
        <dbReference type="PROSITE-ProRule" id="PRU00335"/>
    </source>
</evidence>
<dbReference type="RefSeq" id="WP_188665718.1">
    <property type="nucleotide sequence ID" value="NZ_BMKC01000004.1"/>
</dbReference>
<dbReference type="Gene3D" id="1.10.357.10">
    <property type="entry name" value="Tetracycline Repressor, domain 2"/>
    <property type="match status" value="1"/>
</dbReference>
<feature type="DNA-binding region" description="H-T-H motif" evidence="4">
    <location>
        <begin position="40"/>
        <end position="59"/>
    </location>
</feature>
<dbReference type="PRINTS" id="PR00455">
    <property type="entry name" value="HTHTETR"/>
</dbReference>
<keyword evidence="1" id="KW-0805">Transcription regulation</keyword>
<sequence>MSPMPAGGGAKAKARQEAQRERILEAARTCFSEGGFHGTGMAAIARAAGMSQGLIYRYFTNKAAIIRAITDEQREERREALAGIATCSELVDKLLEKIDAWRESGPGASIEGAFDAALFLEVSAEATRDADIAAVVTAQEPQIWIDFEDLVRRSAIAAGKPLEADAVRRRTVVMRCLVDGLILCYVRDPQQDRDVLRHSLQEAITALCL</sequence>
<dbReference type="InterPro" id="IPR001647">
    <property type="entry name" value="HTH_TetR"/>
</dbReference>